<reference evidence="2 3" key="1">
    <citation type="submission" date="2020-04" db="EMBL/GenBank/DDBJ databases">
        <title>Perkinsus chesapeaki whole genome sequence.</title>
        <authorList>
            <person name="Bogema D.R."/>
        </authorList>
    </citation>
    <scope>NUCLEOTIDE SEQUENCE [LARGE SCALE GENOMIC DNA]</scope>
    <source>
        <strain evidence="2">ATCC PRA-425</strain>
    </source>
</reference>
<accession>A0A7J6MV01</accession>
<organism evidence="2 3">
    <name type="scientific">Perkinsus chesapeaki</name>
    <name type="common">Clam parasite</name>
    <name type="synonym">Perkinsus andrewsi</name>
    <dbReference type="NCBI Taxonomy" id="330153"/>
    <lineage>
        <taxon>Eukaryota</taxon>
        <taxon>Sar</taxon>
        <taxon>Alveolata</taxon>
        <taxon>Perkinsozoa</taxon>
        <taxon>Perkinsea</taxon>
        <taxon>Perkinsida</taxon>
        <taxon>Perkinsidae</taxon>
        <taxon>Perkinsus</taxon>
    </lineage>
</organism>
<proteinExistence type="predicted"/>
<name>A0A7J6MV01_PERCH</name>
<dbReference type="Proteomes" id="UP000591131">
    <property type="component" value="Unassembled WGS sequence"/>
</dbReference>
<protein>
    <submittedName>
        <fullName evidence="2">Uncharacterized protein</fullName>
    </submittedName>
</protein>
<gene>
    <name evidence="2" type="ORF">FOL47_008781</name>
</gene>
<dbReference type="AlphaFoldDB" id="A0A7J6MV01"/>
<evidence type="ECO:0000313" key="2">
    <source>
        <dbReference type="EMBL" id="KAF4674731.1"/>
    </source>
</evidence>
<dbReference type="EMBL" id="JAAPAO010000058">
    <property type="protein sequence ID" value="KAF4674731.1"/>
    <property type="molecule type" value="Genomic_DNA"/>
</dbReference>
<comment type="caution">
    <text evidence="2">The sequence shown here is derived from an EMBL/GenBank/DDBJ whole genome shotgun (WGS) entry which is preliminary data.</text>
</comment>
<evidence type="ECO:0000256" key="1">
    <source>
        <dbReference type="SAM" id="MobiDB-lite"/>
    </source>
</evidence>
<feature type="compositionally biased region" description="Polar residues" evidence="1">
    <location>
        <begin position="86"/>
        <end position="108"/>
    </location>
</feature>
<dbReference type="OrthoDB" id="426015at2759"/>
<sequence>MLPIPSRTTAASLSTNSQKISSTVFLDHCNGTEAGRPHACPSLSIPACASAFSENTIFDDETALDTRIIKAMYNAEFNKRNTAATCHSPSVKSDNGSDSTTETWSDSVPASGKRTKSVYFNEQVEFNFPNSVQVQRGGVGDGLEDLRLVSDVKCFDGRSIYSLAGGCPGLWKDASHASIRKMVRWMTTSGVDVPSHRERARSYYSADDMAKDGYLC</sequence>
<feature type="region of interest" description="Disordered" evidence="1">
    <location>
        <begin position="86"/>
        <end position="109"/>
    </location>
</feature>
<evidence type="ECO:0000313" key="3">
    <source>
        <dbReference type="Proteomes" id="UP000591131"/>
    </source>
</evidence>
<keyword evidence="3" id="KW-1185">Reference proteome</keyword>